<sequence length="85" mass="9986">MDHELKTWPCFFEPVLKGKKRFELRWNDRDFHEGDTLTLREWAPFSTPHYTGRRLRARVVLIIHAGTLPSGLEPGHCVMSIELIQ</sequence>
<dbReference type="InterPro" id="IPR015947">
    <property type="entry name" value="PUA-like_sf"/>
</dbReference>
<gene>
    <name evidence="2" type="ORF">LCGC14_1685750</name>
</gene>
<feature type="domain" description="DUF3850" evidence="1">
    <location>
        <begin position="3"/>
        <end position="81"/>
    </location>
</feature>
<proteinExistence type="predicted"/>
<dbReference type="InterPro" id="IPR039440">
    <property type="entry name" value="DUF3850"/>
</dbReference>
<evidence type="ECO:0000259" key="1">
    <source>
        <dbReference type="Pfam" id="PF12961"/>
    </source>
</evidence>
<accession>A0A0F9HMN8</accession>
<name>A0A0F9HMN8_9ZZZZ</name>
<comment type="caution">
    <text evidence="2">The sequence shown here is derived from an EMBL/GenBank/DDBJ whole genome shotgun (WGS) entry which is preliminary data.</text>
</comment>
<dbReference type="Pfam" id="PF12961">
    <property type="entry name" value="DUF3850"/>
    <property type="match status" value="1"/>
</dbReference>
<protein>
    <recommendedName>
        <fullName evidence="1">DUF3850 domain-containing protein</fullName>
    </recommendedName>
</protein>
<dbReference type="SUPFAM" id="SSF88697">
    <property type="entry name" value="PUA domain-like"/>
    <property type="match status" value="1"/>
</dbReference>
<dbReference type="Gene3D" id="2.30.130.30">
    <property type="entry name" value="Hypothetical protein"/>
    <property type="match status" value="1"/>
</dbReference>
<evidence type="ECO:0000313" key="2">
    <source>
        <dbReference type="EMBL" id="KKM16447.1"/>
    </source>
</evidence>
<reference evidence="2" key="1">
    <citation type="journal article" date="2015" name="Nature">
        <title>Complex archaea that bridge the gap between prokaryotes and eukaryotes.</title>
        <authorList>
            <person name="Spang A."/>
            <person name="Saw J.H."/>
            <person name="Jorgensen S.L."/>
            <person name="Zaremba-Niedzwiedzka K."/>
            <person name="Martijn J."/>
            <person name="Lind A.E."/>
            <person name="van Eijk R."/>
            <person name="Schleper C."/>
            <person name="Guy L."/>
            <person name="Ettema T.J."/>
        </authorList>
    </citation>
    <scope>NUCLEOTIDE SEQUENCE</scope>
</reference>
<dbReference type="AlphaFoldDB" id="A0A0F9HMN8"/>
<dbReference type="EMBL" id="LAZR01014673">
    <property type="protein sequence ID" value="KKM16447.1"/>
    <property type="molecule type" value="Genomic_DNA"/>
</dbReference>
<organism evidence="2">
    <name type="scientific">marine sediment metagenome</name>
    <dbReference type="NCBI Taxonomy" id="412755"/>
    <lineage>
        <taxon>unclassified sequences</taxon>
        <taxon>metagenomes</taxon>
        <taxon>ecological metagenomes</taxon>
    </lineage>
</organism>